<name>A0ACC1RF79_9HYPO</name>
<dbReference type="Proteomes" id="UP001148629">
    <property type="component" value="Unassembled WGS sequence"/>
</dbReference>
<dbReference type="EMBL" id="JANRMS010003558">
    <property type="protein sequence ID" value="KAJ3517543.1"/>
    <property type="molecule type" value="Genomic_DNA"/>
</dbReference>
<protein>
    <submittedName>
        <fullName evidence="1">Uncharacterized protein</fullName>
    </submittedName>
</protein>
<gene>
    <name evidence="1" type="ORF">NM208_g14688</name>
</gene>
<accession>A0ACC1RF79</accession>
<comment type="caution">
    <text evidence="1">The sequence shown here is derived from an EMBL/GenBank/DDBJ whole genome shotgun (WGS) entry which is preliminary data.</text>
</comment>
<evidence type="ECO:0000313" key="1">
    <source>
        <dbReference type="EMBL" id="KAJ3517543.1"/>
    </source>
</evidence>
<evidence type="ECO:0000313" key="2">
    <source>
        <dbReference type="Proteomes" id="UP001148629"/>
    </source>
</evidence>
<proteinExistence type="predicted"/>
<keyword evidence="2" id="KW-1185">Reference proteome</keyword>
<reference evidence="1" key="1">
    <citation type="submission" date="2022-08" db="EMBL/GenBank/DDBJ databases">
        <title>Genome Sequence of Fusarium decemcellulare.</title>
        <authorList>
            <person name="Buettner E."/>
        </authorList>
    </citation>
    <scope>NUCLEOTIDE SEQUENCE</scope>
    <source>
        <strain evidence="1">Babe19</strain>
    </source>
</reference>
<sequence>MTERDSKRWERVDDKSFDRERERVELERRKALEVEQQKLEELERQKAQELKRQKTLELERQTTQDLENQKTLELERQLAQQAERQKTREIERQRDLEQEREREYERSKRDSSYALYDDKRDYRKSSRYDDHDDTPRDRKEKDEKKVDVVMAPQKDGGEGAKFLIEHGPEFQVMGEPVAQAEKRKRAVDDEGRELPLPTGAGHQVIAETTQSAQPNPVYDPFQYQVSDDAFTMSHTTTPKRPLTPNVVTIEREPTFDDSPPRTSAADARLSRRDSFEIERMVEEYRNGTRDVSQYQDPRSGHEYEEEEHEAKSILDKAKHATIPVAAAAVAAAVAVEHERSKERRSKDGSSRPRRDAVQEEADRYYRESRIAQKIASDEMRSRSASPERSVIDKWQDDKNEAITIVTPPDMEDKHPEKSPYDGPDADVKIDNKVHPREERKFRNLGDNSRALVLRSREPSRERPVLNLIYPTPAPSRQLTPAPEEKPVVKETDRSTTSEVTSDDYAIGPKGEIIPGEFPPAVSKSVTWGENQTQSYEVVTPENRSDSEATYFQPDSSERSPEKPRPRLSKTSPWGILAAAIAGSSAEPANEPDVEIFADDTSREPPIPGPKPASPHPEQMPGGYADDLEFAATLAAGLKDTGFNPDIVIDDPSYRRRESPPGVQEANGDSHNDAKDGKWYKRASVETVSDTSDASAPKLLPERGFVIGKLDTPQEKTIMPFDAKHDNKKTETRELEKSQSPRAEDVPLPDDGFEFSKLSKREQRKRDKSEVVVVQDDGKAEVVEADPVRPREVGETVWEDTARKRGKKSWKSREFEDDGGPRVPALVEYYEKPSAQDTAARDVRSDDSWDTPPEERQSRSFGAADVAAVAAVAAPAFALGTWSAYNDQPSGDADSREAGHNDQWDSSSRPSRWANREGSEWAASQGSSPSRTYHREEPAKDATSRDVHPDHERDAPEKPQNPFNDDDYYYDDDRSLITGPVRSHHRHSSRDVSSRDVRSDDEREDSKRSRKHRKDLDPYYDDDKLRVSSERRSSRRRSSRDRSSHRSRDHSSHRSRDHSRHRSRDRSRDRSRHRRSDDERDTPRKSKRDSYGYDSPGRSKAASEISVGSSGSRRSKKSKRRSGTEEDFGRYDDRPSDRRREHFDDRDVSSVVSESRGDDRRRESGHRRKTSRYDDDDVKSVASMPGSSRKDKDYKDRRDPEKRSSSGILSSLFKSGRKDKKDSFLDNADTLGAGVGLAGAAAAFASDAARSNAAEAPSEQEHDVSRDGRRRVRSNEMVDPEIRTW</sequence>
<organism evidence="1 2">
    <name type="scientific">Fusarium decemcellulare</name>
    <dbReference type="NCBI Taxonomy" id="57161"/>
    <lineage>
        <taxon>Eukaryota</taxon>
        <taxon>Fungi</taxon>
        <taxon>Dikarya</taxon>
        <taxon>Ascomycota</taxon>
        <taxon>Pezizomycotina</taxon>
        <taxon>Sordariomycetes</taxon>
        <taxon>Hypocreomycetidae</taxon>
        <taxon>Hypocreales</taxon>
        <taxon>Nectriaceae</taxon>
        <taxon>Fusarium</taxon>
        <taxon>Fusarium decemcellulare species complex</taxon>
    </lineage>
</organism>